<sequence>MDAPPPALDALALPAPVDRADAAPAPTMPPPAFGTVYQFDANGLLKPTKEGIVSPEGVFLIAGKPPRLPPSRSEAAAAQAAAAQPAPAAPATAADASLVTATETAEPATAPAYADPALAEFRPRPRPETLVPPANGNGAALTPDPAAAAEFAGRRPLPRPETVLAAAAAAKPADLGAQGASLAAQAEANLAAAEALETRNPSIVAISMRPAARPKDFAGAVEAAVAAAVRAPEPQEVAAAAPAPEAKPEELDEADEPETASAAPSIPTKASVAKQATFADAINLSKLNLIGTYGTDSRRYALIRQSNGRYKKVTVGDKIDGGTIKAITETEVRYQKGGRLLSLKLPRA</sequence>
<evidence type="ECO:0000313" key="2">
    <source>
        <dbReference type="EMBL" id="MFC3085671.1"/>
    </source>
</evidence>
<protein>
    <recommendedName>
        <fullName evidence="4">Pilus assembly protein PilP</fullName>
    </recommendedName>
</protein>
<organism evidence="2 3">
    <name type="scientific">Tabrizicola soli</name>
    <dbReference type="NCBI Taxonomy" id="2185115"/>
    <lineage>
        <taxon>Bacteria</taxon>
        <taxon>Pseudomonadati</taxon>
        <taxon>Pseudomonadota</taxon>
        <taxon>Alphaproteobacteria</taxon>
        <taxon>Rhodobacterales</taxon>
        <taxon>Paracoccaceae</taxon>
        <taxon>Tabrizicola</taxon>
    </lineage>
</organism>
<gene>
    <name evidence="2" type="ORF">ACFOD6_06375</name>
</gene>
<feature type="region of interest" description="Disordered" evidence="1">
    <location>
        <begin position="236"/>
        <end position="268"/>
    </location>
</feature>
<evidence type="ECO:0000313" key="3">
    <source>
        <dbReference type="Proteomes" id="UP001595445"/>
    </source>
</evidence>
<evidence type="ECO:0000256" key="1">
    <source>
        <dbReference type="SAM" id="MobiDB-lite"/>
    </source>
</evidence>
<feature type="region of interest" description="Disordered" evidence="1">
    <location>
        <begin position="64"/>
        <end position="144"/>
    </location>
</feature>
<evidence type="ECO:0008006" key="4">
    <source>
        <dbReference type="Google" id="ProtNLM"/>
    </source>
</evidence>
<dbReference type="Proteomes" id="UP001595445">
    <property type="component" value="Unassembled WGS sequence"/>
</dbReference>
<accession>A0ABV7DRK9</accession>
<name>A0ABV7DRK9_9RHOB</name>
<dbReference type="Gene3D" id="2.30.30.830">
    <property type="match status" value="1"/>
</dbReference>
<feature type="compositionally biased region" description="Low complexity" evidence="1">
    <location>
        <begin position="75"/>
        <end position="120"/>
    </location>
</feature>
<proteinExistence type="predicted"/>
<keyword evidence="3" id="KW-1185">Reference proteome</keyword>
<comment type="caution">
    <text evidence="2">The sequence shown here is derived from an EMBL/GenBank/DDBJ whole genome shotgun (WGS) entry which is preliminary data.</text>
</comment>
<reference evidence="3" key="1">
    <citation type="journal article" date="2019" name="Int. J. Syst. Evol. Microbiol.">
        <title>The Global Catalogue of Microorganisms (GCM) 10K type strain sequencing project: providing services to taxonomists for standard genome sequencing and annotation.</title>
        <authorList>
            <consortium name="The Broad Institute Genomics Platform"/>
            <consortium name="The Broad Institute Genome Sequencing Center for Infectious Disease"/>
            <person name="Wu L."/>
            <person name="Ma J."/>
        </authorList>
    </citation>
    <scope>NUCLEOTIDE SEQUENCE [LARGE SCALE GENOMIC DNA]</scope>
    <source>
        <strain evidence="3">KCTC 62102</strain>
    </source>
</reference>
<dbReference type="RefSeq" id="WP_386259658.1">
    <property type="nucleotide sequence ID" value="NZ_JBHRSM010000011.1"/>
</dbReference>
<dbReference type="EMBL" id="JBHRSM010000011">
    <property type="protein sequence ID" value="MFC3085671.1"/>
    <property type="molecule type" value="Genomic_DNA"/>
</dbReference>